<organism evidence="1 2">
    <name type="scientific">Limosilactobacillus mucosae</name>
    <name type="common">Lactobacillus mucosae</name>
    <dbReference type="NCBI Taxonomy" id="97478"/>
    <lineage>
        <taxon>Bacteria</taxon>
        <taxon>Bacillati</taxon>
        <taxon>Bacillota</taxon>
        <taxon>Bacilli</taxon>
        <taxon>Lactobacillales</taxon>
        <taxon>Lactobacillaceae</taxon>
        <taxon>Limosilactobacillus</taxon>
    </lineage>
</organism>
<gene>
    <name evidence="1" type="ORF">PO158_09285</name>
</gene>
<dbReference type="RefSeq" id="WP_272207423.1">
    <property type="nucleotide sequence ID" value="NZ_JAQONC010000001.1"/>
</dbReference>
<dbReference type="EMBL" id="JAQOND010000032">
    <property type="protein sequence ID" value="MDC2828472.1"/>
    <property type="molecule type" value="Genomic_DNA"/>
</dbReference>
<name>A0AAJ1HQ00_LIMMU</name>
<dbReference type="AlphaFoldDB" id="A0AAJ1HQ00"/>
<accession>A0AAJ1HQ00</accession>
<protein>
    <submittedName>
        <fullName evidence="1">Uncharacterized protein</fullName>
    </submittedName>
</protein>
<comment type="caution">
    <text evidence="1">The sequence shown here is derived from an EMBL/GenBank/DDBJ whole genome shotgun (WGS) entry which is preliminary data.</text>
</comment>
<sequence>MKKMKVDEEAIDRLNEIARQGVWVVKPGELRDYLADSAENNEMSLSEYVDKYTWSSRGFDIDNDIPVVVSDDNGVDDIEPLGVMPSRDLFTDRVEADKLIADVPLYDVSVDGKKLYNNDDGFHWLDGEGLWQAMSEELTYLVPVDDEDRLIEWQNLPDDDLETLLQCAKDEGFIEDYDIEDAVE</sequence>
<proteinExistence type="predicted"/>
<evidence type="ECO:0000313" key="1">
    <source>
        <dbReference type="EMBL" id="MDC2828472.1"/>
    </source>
</evidence>
<reference evidence="1" key="1">
    <citation type="submission" date="2023-01" db="EMBL/GenBank/DDBJ databases">
        <title>Genome analysis of 13 Lactobacillus isolated from gut of wild boar.</title>
        <authorList>
            <person name="Papp P."/>
            <person name="Libisch B."/>
            <person name="Nagy T."/>
            <person name="Olasz F."/>
        </authorList>
    </citation>
    <scope>NUCLEOTIDE SEQUENCE</scope>
    <source>
        <strain evidence="1">F108</strain>
    </source>
</reference>
<dbReference type="Proteomes" id="UP001218021">
    <property type="component" value="Unassembled WGS sequence"/>
</dbReference>
<evidence type="ECO:0000313" key="2">
    <source>
        <dbReference type="Proteomes" id="UP001218021"/>
    </source>
</evidence>